<dbReference type="PANTHER" id="PTHR30136:SF24">
    <property type="entry name" value="HTH-TYPE TRANSCRIPTIONAL REPRESSOR ALLR"/>
    <property type="match status" value="1"/>
</dbReference>
<evidence type="ECO:0000256" key="3">
    <source>
        <dbReference type="ARBA" id="ARBA00023163"/>
    </source>
</evidence>
<feature type="compositionally biased region" description="Basic and acidic residues" evidence="4">
    <location>
        <begin position="8"/>
        <end position="20"/>
    </location>
</feature>
<organism evidence="7 8">
    <name type="scientific">Arboricoccus pini</name>
    <dbReference type="NCBI Taxonomy" id="1963835"/>
    <lineage>
        <taxon>Bacteria</taxon>
        <taxon>Pseudomonadati</taxon>
        <taxon>Pseudomonadota</taxon>
        <taxon>Alphaproteobacteria</taxon>
        <taxon>Geminicoccales</taxon>
        <taxon>Geminicoccaceae</taxon>
        <taxon>Arboricoccus</taxon>
    </lineage>
</organism>
<dbReference type="Proteomes" id="UP000197065">
    <property type="component" value="Unassembled WGS sequence"/>
</dbReference>
<dbReference type="PROSITE" id="PS51078">
    <property type="entry name" value="ICLR_ED"/>
    <property type="match status" value="1"/>
</dbReference>
<name>A0A212QV55_9PROT</name>
<evidence type="ECO:0000313" key="7">
    <source>
        <dbReference type="EMBL" id="SNB63389.1"/>
    </source>
</evidence>
<dbReference type="GO" id="GO:0003677">
    <property type="term" value="F:DNA binding"/>
    <property type="evidence" value="ECO:0007669"/>
    <property type="project" value="UniProtKB-KW"/>
</dbReference>
<dbReference type="RefSeq" id="WP_279311710.1">
    <property type="nucleotide sequence ID" value="NZ_FYEH01000003.1"/>
</dbReference>
<dbReference type="PROSITE" id="PS51077">
    <property type="entry name" value="HTH_ICLR"/>
    <property type="match status" value="1"/>
</dbReference>
<dbReference type="GO" id="GO:0003700">
    <property type="term" value="F:DNA-binding transcription factor activity"/>
    <property type="evidence" value="ECO:0007669"/>
    <property type="project" value="TreeGrafter"/>
</dbReference>
<evidence type="ECO:0000259" key="6">
    <source>
        <dbReference type="PROSITE" id="PS51078"/>
    </source>
</evidence>
<dbReference type="SUPFAM" id="SSF55781">
    <property type="entry name" value="GAF domain-like"/>
    <property type="match status" value="1"/>
</dbReference>
<dbReference type="InterPro" id="IPR005471">
    <property type="entry name" value="Tscrpt_reg_IclR_N"/>
</dbReference>
<dbReference type="PANTHER" id="PTHR30136">
    <property type="entry name" value="HELIX-TURN-HELIX TRANSCRIPTIONAL REGULATOR, ICLR FAMILY"/>
    <property type="match status" value="1"/>
</dbReference>
<dbReference type="InterPro" id="IPR036390">
    <property type="entry name" value="WH_DNA-bd_sf"/>
</dbReference>
<dbReference type="Gene3D" id="3.30.450.40">
    <property type="match status" value="1"/>
</dbReference>
<gene>
    <name evidence="7" type="ORF">SAMN07250955_103322</name>
</gene>
<dbReference type="SUPFAM" id="SSF46785">
    <property type="entry name" value="Winged helix' DNA-binding domain"/>
    <property type="match status" value="1"/>
</dbReference>
<dbReference type="SMART" id="SM00346">
    <property type="entry name" value="HTH_ICLR"/>
    <property type="match status" value="1"/>
</dbReference>
<keyword evidence="2" id="KW-0238">DNA-binding</keyword>
<feature type="region of interest" description="Disordered" evidence="4">
    <location>
        <begin position="1"/>
        <end position="20"/>
    </location>
</feature>
<feature type="domain" description="IclR-ED" evidence="6">
    <location>
        <begin position="99"/>
        <end position="283"/>
    </location>
</feature>
<dbReference type="InterPro" id="IPR050707">
    <property type="entry name" value="HTH_MetabolicPath_Reg"/>
</dbReference>
<keyword evidence="1" id="KW-0805">Transcription regulation</keyword>
<dbReference type="AlphaFoldDB" id="A0A212QV55"/>
<dbReference type="Pfam" id="PF09339">
    <property type="entry name" value="HTH_IclR"/>
    <property type="match status" value="1"/>
</dbReference>
<accession>A0A212QV55</accession>
<evidence type="ECO:0000256" key="1">
    <source>
        <dbReference type="ARBA" id="ARBA00023015"/>
    </source>
</evidence>
<evidence type="ECO:0000256" key="2">
    <source>
        <dbReference type="ARBA" id="ARBA00023125"/>
    </source>
</evidence>
<dbReference type="EMBL" id="FYEH01000003">
    <property type="protein sequence ID" value="SNB63389.1"/>
    <property type="molecule type" value="Genomic_DNA"/>
</dbReference>
<dbReference type="InterPro" id="IPR014757">
    <property type="entry name" value="Tscrpt_reg_IclR_C"/>
</dbReference>
<dbReference type="Pfam" id="PF01614">
    <property type="entry name" value="IclR_C"/>
    <property type="match status" value="1"/>
</dbReference>
<dbReference type="InterPro" id="IPR036388">
    <property type="entry name" value="WH-like_DNA-bd_sf"/>
</dbReference>
<evidence type="ECO:0000313" key="8">
    <source>
        <dbReference type="Proteomes" id="UP000197065"/>
    </source>
</evidence>
<sequence>MQVVAERSVNEDADQRKQRYEEINRSKNKEECGKGVQSVDRALSIIEILSLSSNPLKLNEISTAADLNLSTCHHLIKTLVLRGYVINAGRNQGYSLSPRIENLWLRSTRDFNLVEFARPSLQKLNEDTRESVLLAVLRGSSLITQLCIASPLRSEADAYGTVNPRAAHALAMGKAILAWLPEGELARVVADNGLPGFTAQTITSLPALAEELRLVRRSGFALEDGEFRDELVGLSAPIRDASGAIVGSIGITIGRRRASETYRQHIVQAVTRCAGNLSARMPAGCFT</sequence>
<dbReference type="InterPro" id="IPR029016">
    <property type="entry name" value="GAF-like_dom_sf"/>
</dbReference>
<dbReference type="Gene3D" id="1.10.10.10">
    <property type="entry name" value="Winged helix-like DNA-binding domain superfamily/Winged helix DNA-binding domain"/>
    <property type="match status" value="1"/>
</dbReference>
<dbReference type="GO" id="GO:0045892">
    <property type="term" value="P:negative regulation of DNA-templated transcription"/>
    <property type="evidence" value="ECO:0007669"/>
    <property type="project" value="TreeGrafter"/>
</dbReference>
<keyword evidence="8" id="KW-1185">Reference proteome</keyword>
<evidence type="ECO:0000256" key="4">
    <source>
        <dbReference type="SAM" id="MobiDB-lite"/>
    </source>
</evidence>
<proteinExistence type="predicted"/>
<keyword evidence="3" id="KW-0804">Transcription</keyword>
<feature type="domain" description="HTH iclR-type" evidence="5">
    <location>
        <begin position="36"/>
        <end position="98"/>
    </location>
</feature>
<reference evidence="7 8" key="1">
    <citation type="submission" date="2017-06" db="EMBL/GenBank/DDBJ databases">
        <authorList>
            <person name="Kim H.J."/>
            <person name="Triplett B.A."/>
        </authorList>
    </citation>
    <scope>NUCLEOTIDE SEQUENCE [LARGE SCALE GENOMIC DNA]</scope>
    <source>
        <strain evidence="7 8">B29T1</strain>
    </source>
</reference>
<evidence type="ECO:0000259" key="5">
    <source>
        <dbReference type="PROSITE" id="PS51077"/>
    </source>
</evidence>
<protein>
    <submittedName>
        <fullName evidence="7">Transcriptional regulator, IclR family</fullName>
    </submittedName>
</protein>